<dbReference type="Gene3D" id="1.10.287.950">
    <property type="entry name" value="Methyl-accepting chemotaxis protein"/>
    <property type="match status" value="1"/>
</dbReference>
<proteinExistence type="predicted"/>
<dbReference type="SUPFAM" id="SSF58104">
    <property type="entry name" value="Methyl-accepting chemotaxis protein (MCP) signaling domain"/>
    <property type="match status" value="1"/>
</dbReference>
<accession>A0AAW9IZI4</accession>
<evidence type="ECO:0000313" key="2">
    <source>
        <dbReference type="Proteomes" id="UP001289066"/>
    </source>
</evidence>
<feature type="non-terminal residue" evidence="1">
    <location>
        <position position="123"/>
    </location>
</feature>
<gene>
    <name evidence="1" type="ORF">GNF81_22860</name>
</gene>
<organism evidence="1 2">
    <name type="scientific">Clostridium perfringens</name>
    <dbReference type="NCBI Taxonomy" id="1502"/>
    <lineage>
        <taxon>Bacteria</taxon>
        <taxon>Bacillati</taxon>
        <taxon>Bacillota</taxon>
        <taxon>Clostridia</taxon>
        <taxon>Eubacteriales</taxon>
        <taxon>Clostridiaceae</taxon>
        <taxon>Clostridium</taxon>
    </lineage>
</organism>
<comment type="caution">
    <text evidence="1">The sequence shown here is derived from an EMBL/GenBank/DDBJ whole genome shotgun (WGS) entry which is preliminary data.</text>
</comment>
<dbReference type="EMBL" id="WNVG01001735">
    <property type="protein sequence ID" value="MDZ5035520.1"/>
    <property type="molecule type" value="Genomic_DNA"/>
</dbReference>
<protein>
    <submittedName>
        <fullName evidence="1">Methyl-accepting chemotaxis protein</fullName>
    </submittedName>
</protein>
<sequence>NGINNMKSSLVNLVDSIKAESSAMEQKVNNIVDNVQILNSDLQEISATTEELAASMEETSAASEQMSATSQEMETEINSIAQRSEKGAIAANEISKRATSIKENATISQKKTADLLLHTKMQL</sequence>
<dbReference type="Proteomes" id="UP001289066">
    <property type="component" value="Unassembled WGS sequence"/>
</dbReference>
<evidence type="ECO:0000313" key="1">
    <source>
        <dbReference type="EMBL" id="MDZ5035520.1"/>
    </source>
</evidence>
<dbReference type="AlphaFoldDB" id="A0AAW9IZI4"/>
<reference evidence="1" key="1">
    <citation type="submission" date="2019-11" db="EMBL/GenBank/DDBJ databases">
        <title>Characterization of Clostridium perfringens isolates from swine manure treated agricultural soils.</title>
        <authorList>
            <person name="Wushke S.T."/>
        </authorList>
    </citation>
    <scope>NUCLEOTIDE SEQUENCE</scope>
    <source>
        <strain evidence="1">X15</strain>
    </source>
</reference>
<feature type="non-terminal residue" evidence="1">
    <location>
        <position position="1"/>
    </location>
</feature>
<name>A0AAW9IZI4_CLOPF</name>